<keyword evidence="1" id="KW-0812">Transmembrane</keyword>
<dbReference type="Proteomes" id="UP001303407">
    <property type="component" value="Chromosome"/>
</dbReference>
<evidence type="ECO:0000313" key="3">
    <source>
        <dbReference type="Proteomes" id="UP001303407"/>
    </source>
</evidence>
<dbReference type="EMBL" id="CP134536">
    <property type="protein sequence ID" value="WNH11990.1"/>
    <property type="molecule type" value="Genomic_DNA"/>
</dbReference>
<accession>A0ABY9Y219</accession>
<organism evidence="2 3">
    <name type="scientific">Thalassobellus suaedae</name>
    <dbReference type="NCBI Taxonomy" id="3074124"/>
    <lineage>
        <taxon>Bacteria</taxon>
        <taxon>Pseudomonadati</taxon>
        <taxon>Bacteroidota</taxon>
        <taxon>Flavobacteriia</taxon>
        <taxon>Flavobacteriales</taxon>
        <taxon>Flavobacteriaceae</taxon>
        <taxon>Thalassobellus</taxon>
    </lineage>
</organism>
<evidence type="ECO:0000256" key="1">
    <source>
        <dbReference type="SAM" id="Phobius"/>
    </source>
</evidence>
<protein>
    <recommendedName>
        <fullName evidence="4">Conjugative transposon protein TraJ</fullName>
    </recommendedName>
</protein>
<evidence type="ECO:0008006" key="4">
    <source>
        <dbReference type="Google" id="ProtNLM"/>
    </source>
</evidence>
<dbReference type="RefSeq" id="WP_415861970.1">
    <property type="nucleotide sequence ID" value="NZ_CP134536.1"/>
</dbReference>
<name>A0ABY9Y219_9FLAO</name>
<feature type="transmembrane region" description="Helical" evidence="1">
    <location>
        <begin position="73"/>
        <end position="96"/>
    </location>
</feature>
<proteinExistence type="predicted"/>
<evidence type="ECO:0000313" key="2">
    <source>
        <dbReference type="EMBL" id="WNH11990.1"/>
    </source>
</evidence>
<gene>
    <name evidence="2" type="ORF">RHP49_13940</name>
</gene>
<keyword evidence="3" id="KW-1185">Reference proteome</keyword>
<sequence>MAATFFLGIGLEYIDTVFQTIKNSDFSQYTIAGMKTLAVLFFLVNILKKYNEGVTNKDGYTWGLSPSELAKNFAVVLLVIFSTQILGVFDGILVAIESQYRNTAPALLPLQMQDIPIEEDVGVLEATKKAMALLYDALVTPLYGWKIISFIISLGLWILDLFIYPLFLAERYFLLGIMQAFFPLILSLAVFEKFRSMAYSFFKLYAAVYMLVPAFFLVNVFINAIYTEINTNFWVNLFGTDVGSRFFAPVVQLGSVVFIVFLKFKLYKRATSFTLRLFTS</sequence>
<keyword evidence="1" id="KW-1133">Transmembrane helix</keyword>
<feature type="transmembrane region" description="Helical" evidence="1">
    <location>
        <begin position="173"/>
        <end position="192"/>
    </location>
</feature>
<reference evidence="2 3" key="1">
    <citation type="submission" date="2023-09" db="EMBL/GenBank/DDBJ databases">
        <title>Thalassobella suaedae gen. nov., sp. nov., a marine bacterium of the family Flavobacteriaceae isolated from a halophyte Suaeda japonica.</title>
        <authorList>
            <person name="Lee S.Y."/>
            <person name="Hwang C.Y."/>
        </authorList>
    </citation>
    <scope>NUCLEOTIDE SEQUENCE [LARGE SCALE GENOMIC DNA]</scope>
    <source>
        <strain evidence="2 3">HL-DH10</strain>
    </source>
</reference>
<feature type="transmembrane region" description="Helical" evidence="1">
    <location>
        <begin position="246"/>
        <end position="266"/>
    </location>
</feature>
<feature type="transmembrane region" description="Helical" evidence="1">
    <location>
        <begin position="204"/>
        <end position="226"/>
    </location>
</feature>
<feature type="transmembrane region" description="Helical" evidence="1">
    <location>
        <begin position="147"/>
        <end position="167"/>
    </location>
</feature>
<keyword evidence="1" id="KW-0472">Membrane</keyword>